<name>A0A6J4T1V5_9ACTN</name>
<sequence length="310" mass="32094">MQHDGAATGRDAAPAGLEREVAVAQEHRGLRDEARALIGRRADAEPAGGALVQVAGHAAHRSGVVRPRPRGAGLAVVTDGVDGIERRHRVQALAALHRVLGAVLSCDDVGAEPARDAVLAAARVDAVVARAAGDDVAGAAGLDLVRAAAADHADRDVELGQDVVLALADVDADLLDAVVVADGLDHVAGVEVDPPGTAVPRVEAAEAGRVDDADPVAGGLGRDVVARDEVGRAERQHAALTLDDRVRERRCGGREQTRSASAALRGRVLRVRSSTGISVGSRGSAWEQVFRRAARFNTERFGAMRCCPSC</sequence>
<reference evidence="1" key="1">
    <citation type="submission" date="2020-02" db="EMBL/GenBank/DDBJ databases">
        <authorList>
            <person name="Meier V. D."/>
        </authorList>
    </citation>
    <scope>NUCLEOTIDE SEQUENCE</scope>
    <source>
        <strain evidence="1">AVDCRST_MAG85</strain>
    </source>
</reference>
<accession>A0A6J4T1V5</accession>
<organism evidence="1">
    <name type="scientific">uncultured Solirubrobacteraceae bacterium</name>
    <dbReference type="NCBI Taxonomy" id="1162706"/>
    <lineage>
        <taxon>Bacteria</taxon>
        <taxon>Bacillati</taxon>
        <taxon>Actinomycetota</taxon>
        <taxon>Thermoleophilia</taxon>
        <taxon>Solirubrobacterales</taxon>
        <taxon>Solirubrobacteraceae</taxon>
        <taxon>environmental samples</taxon>
    </lineage>
</organism>
<proteinExistence type="predicted"/>
<gene>
    <name evidence="1" type="ORF">AVDCRST_MAG85-2382</name>
</gene>
<protein>
    <submittedName>
        <fullName evidence="1">Uncharacterized protein</fullName>
    </submittedName>
</protein>
<evidence type="ECO:0000313" key="1">
    <source>
        <dbReference type="EMBL" id="CAA9511774.1"/>
    </source>
</evidence>
<dbReference type="EMBL" id="CADCVT010000260">
    <property type="protein sequence ID" value="CAA9511774.1"/>
    <property type="molecule type" value="Genomic_DNA"/>
</dbReference>
<dbReference type="AlphaFoldDB" id="A0A6J4T1V5"/>